<dbReference type="InterPro" id="IPR052256">
    <property type="entry name" value="E3_ubiquitin-ligase_CHFR"/>
</dbReference>
<evidence type="ECO:0000259" key="4">
    <source>
        <dbReference type="PROSITE" id="PS50089"/>
    </source>
</evidence>
<dbReference type="GO" id="GO:0005634">
    <property type="term" value="C:nucleus"/>
    <property type="evidence" value="ECO:0007669"/>
    <property type="project" value="TreeGrafter"/>
</dbReference>
<dbReference type="SMART" id="SM00184">
    <property type="entry name" value="RING"/>
    <property type="match status" value="1"/>
</dbReference>
<dbReference type="OrthoDB" id="21204at2759"/>
<dbReference type="SUPFAM" id="SSF57850">
    <property type="entry name" value="RING/U-box"/>
    <property type="match status" value="1"/>
</dbReference>
<dbReference type="PROSITE" id="PS50006">
    <property type="entry name" value="FHA_DOMAIN"/>
    <property type="match status" value="1"/>
</dbReference>
<feature type="compositionally biased region" description="Polar residues" evidence="2">
    <location>
        <begin position="285"/>
        <end position="301"/>
    </location>
</feature>
<dbReference type="GO" id="GO:0016567">
    <property type="term" value="P:protein ubiquitination"/>
    <property type="evidence" value="ECO:0007669"/>
    <property type="project" value="TreeGrafter"/>
</dbReference>
<dbReference type="PROSITE" id="PS50089">
    <property type="entry name" value="ZF_RING_2"/>
    <property type="match status" value="1"/>
</dbReference>
<feature type="region of interest" description="Disordered" evidence="2">
    <location>
        <begin position="1"/>
        <end position="31"/>
    </location>
</feature>
<sequence>MAEDTPSTLTLEDDLSDLSQEDDIPQPVQETEKSLVTLVSLSKTTDNIELRGRKTMVGRDKKRCTEGAVLESEFVSGVHCEISSRSLTDATAVIWIKDMSSNGVWVNSKMIAKGEPTKIQHGDVIALVKPIKDKPKEPVFILTDSRSKSEFTEQQQLHAKRVADALESKEDTEANTVTSKRPKLEADEKKQKEEKEKEDSAFEKEFECGICHDIMHNALVLQPCLHSFCKECCKMCLQNSPLCPTCRQPVTKTKRDFKINNLIELFLKTRPHMARDDLEDEGAESDTSNVIVQPRNPNNGYGNDDDDDDDDEDDDDDDDDGGQFQFNGGVYGFGGLWARAPTTCPCCNPNNLNGYTCPDGVRLQELPPNATYQEYQARLQIQPGHTQCRDCRKHLPVVELPDPVARDAVADRFRCKLCRVPTCGCLTKTLDEYIQQLHPIRGFLNPAEEEIIHNYLLTERLTTGDVWQAIRTGMENGTYHYLGTAPGPAPVAAAVNPPDNNNNNNNNGDGNNNLGQAAPANANAPAAVAPAAAAVDQNNARAANVTSRDKVCFACSRNFYGNGPLYQWRKTLDPARLPPHVVARSDCWYGRECRTQHNRANPGHAQRLNHICEKRDRR</sequence>
<evidence type="ECO:0000256" key="1">
    <source>
        <dbReference type="PROSITE-ProRule" id="PRU00175"/>
    </source>
</evidence>
<accession>A0A9P3H6Q0</accession>
<reference evidence="5" key="2">
    <citation type="journal article" date="2022" name="Microbiol. Resour. Announc.">
        <title>Whole-Genome Sequence of Entomortierella parvispora E1425, a Mucoromycotan Fungus Associated with Burkholderiaceae-Related Endosymbiotic Bacteria.</title>
        <authorList>
            <person name="Herlambang A."/>
            <person name="Guo Y."/>
            <person name="Takashima Y."/>
            <person name="Narisawa K."/>
            <person name="Ohta H."/>
            <person name="Nishizawa T."/>
        </authorList>
    </citation>
    <scope>NUCLEOTIDE SEQUENCE</scope>
    <source>
        <strain evidence="5">E1425</strain>
    </source>
</reference>
<organism evidence="5 6">
    <name type="scientific">Entomortierella parvispora</name>
    <dbReference type="NCBI Taxonomy" id="205924"/>
    <lineage>
        <taxon>Eukaryota</taxon>
        <taxon>Fungi</taxon>
        <taxon>Fungi incertae sedis</taxon>
        <taxon>Mucoromycota</taxon>
        <taxon>Mortierellomycotina</taxon>
        <taxon>Mortierellomycetes</taxon>
        <taxon>Mortierellales</taxon>
        <taxon>Mortierellaceae</taxon>
        <taxon>Entomortierella</taxon>
    </lineage>
</organism>
<feature type="region of interest" description="Disordered" evidence="2">
    <location>
        <begin position="495"/>
        <end position="517"/>
    </location>
</feature>
<dbReference type="InterPro" id="IPR008984">
    <property type="entry name" value="SMAD_FHA_dom_sf"/>
</dbReference>
<feature type="compositionally biased region" description="Acidic residues" evidence="2">
    <location>
        <begin position="11"/>
        <end position="24"/>
    </location>
</feature>
<feature type="region of interest" description="Disordered" evidence="2">
    <location>
        <begin position="162"/>
        <end position="198"/>
    </location>
</feature>
<gene>
    <name evidence="5" type="ORF">EMPS_03456</name>
</gene>
<evidence type="ECO:0000256" key="2">
    <source>
        <dbReference type="SAM" id="MobiDB-lite"/>
    </source>
</evidence>
<keyword evidence="6" id="KW-1185">Reference proteome</keyword>
<feature type="compositionally biased region" description="Acidic residues" evidence="2">
    <location>
        <begin position="303"/>
        <end position="321"/>
    </location>
</feature>
<feature type="domain" description="RING-type" evidence="4">
    <location>
        <begin position="208"/>
        <end position="247"/>
    </location>
</feature>
<feature type="compositionally biased region" description="Basic and acidic residues" evidence="2">
    <location>
        <begin position="182"/>
        <end position="198"/>
    </location>
</feature>
<keyword evidence="1" id="KW-0863">Zinc-finger</keyword>
<dbReference type="SMART" id="SM00240">
    <property type="entry name" value="FHA"/>
    <property type="match status" value="1"/>
</dbReference>
<proteinExistence type="predicted"/>
<keyword evidence="1" id="KW-0479">Metal-binding</keyword>
<feature type="domain" description="FHA" evidence="3">
    <location>
        <begin position="55"/>
        <end position="111"/>
    </location>
</feature>
<dbReference type="Pfam" id="PF00498">
    <property type="entry name" value="FHA"/>
    <property type="match status" value="1"/>
</dbReference>
<dbReference type="InterPro" id="IPR013083">
    <property type="entry name" value="Znf_RING/FYVE/PHD"/>
</dbReference>
<dbReference type="InterPro" id="IPR001841">
    <property type="entry name" value="Znf_RING"/>
</dbReference>
<dbReference type="AlphaFoldDB" id="A0A9P3H6Q0"/>
<keyword evidence="1" id="KW-0862">Zinc</keyword>
<comment type="caution">
    <text evidence="5">The sequence shown here is derived from an EMBL/GenBank/DDBJ whole genome shotgun (WGS) entry which is preliminary data.</text>
</comment>
<dbReference type="Pfam" id="PF13923">
    <property type="entry name" value="zf-C3HC4_2"/>
    <property type="match status" value="1"/>
</dbReference>
<name>A0A9P3H6Q0_9FUNG</name>
<evidence type="ECO:0000313" key="6">
    <source>
        <dbReference type="Proteomes" id="UP000827284"/>
    </source>
</evidence>
<dbReference type="Proteomes" id="UP000827284">
    <property type="component" value="Unassembled WGS sequence"/>
</dbReference>
<dbReference type="GO" id="GO:0004842">
    <property type="term" value="F:ubiquitin-protein transferase activity"/>
    <property type="evidence" value="ECO:0007669"/>
    <property type="project" value="TreeGrafter"/>
</dbReference>
<protein>
    <submittedName>
        <fullName evidence="5">E3 ubiquitin-protein ligase CHFR</fullName>
    </submittedName>
</protein>
<dbReference type="Gene3D" id="3.30.40.10">
    <property type="entry name" value="Zinc/RING finger domain, C3HC4 (zinc finger)"/>
    <property type="match status" value="1"/>
</dbReference>
<reference evidence="5" key="1">
    <citation type="submission" date="2021-11" db="EMBL/GenBank/DDBJ databases">
        <authorList>
            <person name="Herlambang A."/>
            <person name="Guo Y."/>
            <person name="Takashima Y."/>
            <person name="Nishizawa T."/>
        </authorList>
    </citation>
    <scope>NUCLEOTIDE SEQUENCE</scope>
    <source>
        <strain evidence="5">E1425</strain>
    </source>
</reference>
<dbReference type="GO" id="GO:0008270">
    <property type="term" value="F:zinc ion binding"/>
    <property type="evidence" value="ECO:0007669"/>
    <property type="project" value="UniProtKB-KW"/>
</dbReference>
<feature type="region of interest" description="Disordered" evidence="2">
    <location>
        <begin position="278"/>
        <end position="324"/>
    </location>
</feature>
<feature type="compositionally biased region" description="Low complexity" evidence="2">
    <location>
        <begin position="1"/>
        <end position="10"/>
    </location>
</feature>
<dbReference type="GO" id="GO:0006511">
    <property type="term" value="P:ubiquitin-dependent protein catabolic process"/>
    <property type="evidence" value="ECO:0007669"/>
    <property type="project" value="TreeGrafter"/>
</dbReference>
<dbReference type="Gene3D" id="2.60.200.20">
    <property type="match status" value="1"/>
</dbReference>
<feature type="compositionally biased region" description="Basic and acidic residues" evidence="2">
    <location>
        <begin position="162"/>
        <end position="172"/>
    </location>
</feature>
<dbReference type="PANTHER" id="PTHR16079:SF4">
    <property type="entry name" value="E3 UBIQUITIN-PROTEIN LIGASE CHFR"/>
    <property type="match status" value="1"/>
</dbReference>
<dbReference type="PANTHER" id="PTHR16079">
    <property type="entry name" value="UBIQUITIN LIGASE PROTEIN CHFR"/>
    <property type="match status" value="1"/>
</dbReference>
<dbReference type="InterPro" id="IPR000253">
    <property type="entry name" value="FHA_dom"/>
</dbReference>
<evidence type="ECO:0000259" key="3">
    <source>
        <dbReference type="PROSITE" id="PS50006"/>
    </source>
</evidence>
<dbReference type="EMBL" id="BQFW01000004">
    <property type="protein sequence ID" value="GJJ71106.1"/>
    <property type="molecule type" value="Genomic_DNA"/>
</dbReference>
<evidence type="ECO:0000313" key="5">
    <source>
        <dbReference type="EMBL" id="GJJ71106.1"/>
    </source>
</evidence>
<dbReference type="SUPFAM" id="SSF49879">
    <property type="entry name" value="SMAD/FHA domain"/>
    <property type="match status" value="1"/>
</dbReference>